<dbReference type="EMBL" id="JAPQKN010000001">
    <property type="protein sequence ID" value="KAJ5175273.1"/>
    <property type="molecule type" value="Genomic_DNA"/>
</dbReference>
<proteinExistence type="predicted"/>
<dbReference type="RefSeq" id="XP_056546881.1">
    <property type="nucleotide sequence ID" value="XM_056683275.1"/>
</dbReference>
<reference evidence="2" key="1">
    <citation type="submission" date="2022-11" db="EMBL/GenBank/DDBJ databases">
        <authorList>
            <person name="Petersen C."/>
        </authorList>
    </citation>
    <scope>NUCLEOTIDE SEQUENCE</scope>
    <source>
        <strain evidence="2">IBT 26290</strain>
    </source>
</reference>
<name>A0A9W9IEK3_9EURO</name>
<gene>
    <name evidence="2" type="ORF">N7482_001150</name>
</gene>
<evidence type="ECO:0000313" key="3">
    <source>
        <dbReference type="Proteomes" id="UP001149163"/>
    </source>
</evidence>
<protein>
    <submittedName>
        <fullName evidence="2">Uncharacterized protein</fullName>
    </submittedName>
</protein>
<organism evidence="2 3">
    <name type="scientific">Penicillium canariense</name>
    <dbReference type="NCBI Taxonomy" id="189055"/>
    <lineage>
        <taxon>Eukaryota</taxon>
        <taxon>Fungi</taxon>
        <taxon>Dikarya</taxon>
        <taxon>Ascomycota</taxon>
        <taxon>Pezizomycotina</taxon>
        <taxon>Eurotiomycetes</taxon>
        <taxon>Eurotiomycetidae</taxon>
        <taxon>Eurotiales</taxon>
        <taxon>Aspergillaceae</taxon>
        <taxon>Penicillium</taxon>
    </lineage>
</organism>
<sequence>MSRSLRPRVPSKVDPSRPSPSQSLVSGLAVEESEFLESLWGTVDVLDQFLRVFAECSPKAGQGIPLGGHLALKTPVKQGVALGVPVEKFDELLREYGVGWYAKLAAEGCQGSLRLSISRFIPYLGILAGPKSKLEPVRTKWPVYRRPKRSKRDWETGARGKTLKQDISSTSTSLAESETSENWSSINETVRGLYGVLELEVEVENKNIKTGRWSNADYSTMAMRKTKVQTPRQDESDEEEAPIANRRGLNTIVAGQMHIYNHLQRSLKDPVQSPSTRQYLGAGVWDFEPTGWCVLLVSLDAAGGLEVLLQVGVLAQLAHIFTLHHQLLENLARGEFL</sequence>
<reference evidence="2" key="2">
    <citation type="journal article" date="2023" name="IMA Fungus">
        <title>Comparative genomic study of the Penicillium genus elucidates a diverse pangenome and 15 lateral gene transfer events.</title>
        <authorList>
            <person name="Petersen C."/>
            <person name="Sorensen T."/>
            <person name="Nielsen M.R."/>
            <person name="Sondergaard T.E."/>
            <person name="Sorensen J.L."/>
            <person name="Fitzpatrick D.A."/>
            <person name="Frisvad J.C."/>
            <person name="Nielsen K.L."/>
        </authorList>
    </citation>
    <scope>NUCLEOTIDE SEQUENCE</scope>
    <source>
        <strain evidence="2">IBT 26290</strain>
    </source>
</reference>
<dbReference type="GeneID" id="81422451"/>
<feature type="region of interest" description="Disordered" evidence="1">
    <location>
        <begin position="1"/>
        <end position="20"/>
    </location>
</feature>
<feature type="compositionally biased region" description="Low complexity" evidence="1">
    <location>
        <begin position="168"/>
        <end position="180"/>
    </location>
</feature>
<dbReference type="Proteomes" id="UP001149163">
    <property type="component" value="Unassembled WGS sequence"/>
</dbReference>
<accession>A0A9W9IEK3</accession>
<feature type="region of interest" description="Disordered" evidence="1">
    <location>
        <begin position="148"/>
        <end position="180"/>
    </location>
</feature>
<dbReference type="AlphaFoldDB" id="A0A9W9IEK3"/>
<keyword evidence="3" id="KW-1185">Reference proteome</keyword>
<evidence type="ECO:0000256" key="1">
    <source>
        <dbReference type="SAM" id="MobiDB-lite"/>
    </source>
</evidence>
<comment type="caution">
    <text evidence="2">The sequence shown here is derived from an EMBL/GenBank/DDBJ whole genome shotgun (WGS) entry which is preliminary data.</text>
</comment>
<evidence type="ECO:0000313" key="2">
    <source>
        <dbReference type="EMBL" id="KAJ5175273.1"/>
    </source>
</evidence>